<evidence type="ECO:0000313" key="7">
    <source>
        <dbReference type="Proteomes" id="UP000254329"/>
    </source>
</evidence>
<dbReference type="RefSeq" id="WP_078218929.1">
    <property type="nucleotide sequence ID" value="NZ_MUXZ01000027.1"/>
</dbReference>
<dbReference type="Gene3D" id="1.20.120.530">
    <property type="entry name" value="GntR ligand-binding domain-like"/>
    <property type="match status" value="1"/>
</dbReference>
<dbReference type="InterPro" id="IPR000524">
    <property type="entry name" value="Tscrpt_reg_HTH_GntR"/>
</dbReference>
<keyword evidence="3" id="KW-0804">Transcription</keyword>
<dbReference type="Gene3D" id="1.10.10.10">
    <property type="entry name" value="Winged helix-like DNA-binding domain superfamily/Winged helix DNA-binding domain"/>
    <property type="match status" value="1"/>
</dbReference>
<dbReference type="InterPro" id="IPR036390">
    <property type="entry name" value="WH_DNA-bd_sf"/>
</dbReference>
<dbReference type="AlphaFoldDB" id="A0A1V4AZS6"/>
<dbReference type="STRING" id="733.B0186_08535"/>
<sequence>MLKSQIIAKILIQKCFSGEFKEDDLLPGEIDLCLQFNVSRSSIRAALQILSNKGIITIAPKKGSMINKLYEWHWLDKDILCFISDSPIAPSLIKSLLTARLTFEPTICAICALSADTEDLIAIHQGYELMVKGAQENNRSLFIQGDKLFHSSITKGCKNPFLLSLDNLLSAAMLISFNQTLEIDINSNLPALTQHKHLLDAICKKEAHQAKEISKKLILKALDKLNLGSVQDLQAIYSHI</sequence>
<dbReference type="Proteomes" id="UP000254496">
    <property type="component" value="Unassembled WGS sequence"/>
</dbReference>
<dbReference type="Pfam" id="PF07729">
    <property type="entry name" value="FCD"/>
    <property type="match status" value="1"/>
</dbReference>
<evidence type="ECO:0000256" key="1">
    <source>
        <dbReference type="ARBA" id="ARBA00023015"/>
    </source>
</evidence>
<dbReference type="GO" id="GO:0003700">
    <property type="term" value="F:DNA-binding transcription factor activity"/>
    <property type="evidence" value="ECO:0007669"/>
    <property type="project" value="InterPro"/>
</dbReference>
<protein>
    <submittedName>
        <fullName evidence="5">GntR family transcriptional regulator</fullName>
    </submittedName>
</protein>
<evidence type="ECO:0000256" key="2">
    <source>
        <dbReference type="ARBA" id="ARBA00023125"/>
    </source>
</evidence>
<dbReference type="SMART" id="SM00345">
    <property type="entry name" value="HTH_GNTR"/>
    <property type="match status" value="1"/>
</dbReference>
<name>A0A1V4AZS6_9PAST</name>
<dbReference type="SUPFAM" id="SSF46785">
    <property type="entry name" value="Winged helix' DNA-binding domain"/>
    <property type="match status" value="1"/>
</dbReference>
<accession>A0A1V4AZS6</accession>
<organism evidence="5 7">
    <name type="scientific">Canicola haemoglobinophilus</name>
    <dbReference type="NCBI Taxonomy" id="733"/>
    <lineage>
        <taxon>Bacteria</taxon>
        <taxon>Pseudomonadati</taxon>
        <taxon>Pseudomonadota</taxon>
        <taxon>Gammaproteobacteria</taxon>
        <taxon>Pasteurellales</taxon>
        <taxon>Pasteurellaceae</taxon>
        <taxon>Canicola</taxon>
    </lineage>
</organism>
<dbReference type="PRINTS" id="PR00035">
    <property type="entry name" value="HTHGNTR"/>
</dbReference>
<dbReference type="PANTHER" id="PTHR43537">
    <property type="entry name" value="TRANSCRIPTIONAL REGULATOR, GNTR FAMILY"/>
    <property type="match status" value="1"/>
</dbReference>
<dbReference type="EMBL" id="UGHF01000001">
    <property type="protein sequence ID" value="STO60930.1"/>
    <property type="molecule type" value="Genomic_DNA"/>
</dbReference>
<dbReference type="GO" id="GO:0003677">
    <property type="term" value="F:DNA binding"/>
    <property type="evidence" value="ECO:0007669"/>
    <property type="project" value="UniProtKB-KW"/>
</dbReference>
<evidence type="ECO:0000256" key="3">
    <source>
        <dbReference type="ARBA" id="ARBA00023163"/>
    </source>
</evidence>
<dbReference type="Proteomes" id="UP000254329">
    <property type="component" value="Unassembled WGS sequence"/>
</dbReference>
<dbReference type="PANTHER" id="PTHR43537:SF44">
    <property type="entry name" value="GNTR FAMILY REGULATORY PROTEIN"/>
    <property type="match status" value="1"/>
</dbReference>
<evidence type="ECO:0000313" key="5">
    <source>
        <dbReference type="EMBL" id="STO60930.1"/>
    </source>
</evidence>
<evidence type="ECO:0000313" key="8">
    <source>
        <dbReference type="Proteomes" id="UP000254496"/>
    </source>
</evidence>
<dbReference type="CDD" id="cd07377">
    <property type="entry name" value="WHTH_GntR"/>
    <property type="match status" value="1"/>
</dbReference>
<dbReference type="SMART" id="SM00895">
    <property type="entry name" value="FCD"/>
    <property type="match status" value="1"/>
</dbReference>
<feature type="domain" description="HTH gntR-type" evidence="4">
    <location>
        <begin position="1"/>
        <end position="69"/>
    </location>
</feature>
<dbReference type="InterPro" id="IPR036388">
    <property type="entry name" value="WH-like_DNA-bd_sf"/>
</dbReference>
<dbReference type="OrthoDB" id="9028214at2"/>
<dbReference type="PROSITE" id="PS50949">
    <property type="entry name" value="HTH_GNTR"/>
    <property type="match status" value="1"/>
</dbReference>
<dbReference type="Pfam" id="PF00392">
    <property type="entry name" value="GntR"/>
    <property type="match status" value="1"/>
</dbReference>
<proteinExistence type="predicted"/>
<dbReference type="InterPro" id="IPR011711">
    <property type="entry name" value="GntR_C"/>
</dbReference>
<dbReference type="EMBL" id="UGHJ01000001">
    <property type="protein sequence ID" value="STO68196.1"/>
    <property type="molecule type" value="Genomic_DNA"/>
</dbReference>
<evidence type="ECO:0000259" key="4">
    <source>
        <dbReference type="PROSITE" id="PS50949"/>
    </source>
</evidence>
<dbReference type="InterPro" id="IPR008920">
    <property type="entry name" value="TF_FadR/GntR_C"/>
</dbReference>
<keyword evidence="2" id="KW-0238">DNA-binding</keyword>
<keyword evidence="7" id="KW-1185">Reference proteome</keyword>
<gene>
    <name evidence="5" type="primary">uxuR_2</name>
    <name evidence="6" type="synonym">uxuR_1</name>
    <name evidence="5" type="ORF">NCTC1659_02234</name>
    <name evidence="6" type="ORF">NCTC8540_00683</name>
</gene>
<keyword evidence="1" id="KW-0805">Transcription regulation</keyword>
<reference evidence="7 8" key="1">
    <citation type="submission" date="2018-06" db="EMBL/GenBank/DDBJ databases">
        <authorList>
            <consortium name="Pathogen Informatics"/>
            <person name="Doyle S."/>
        </authorList>
    </citation>
    <scope>NUCLEOTIDE SEQUENCE [LARGE SCALE GENOMIC DNA]</scope>
    <source>
        <strain evidence="5 7">NCTC1659</strain>
        <strain evidence="6 8">NCTC8540</strain>
    </source>
</reference>
<dbReference type="SUPFAM" id="SSF48008">
    <property type="entry name" value="GntR ligand-binding domain-like"/>
    <property type="match status" value="1"/>
</dbReference>
<evidence type="ECO:0000313" key="6">
    <source>
        <dbReference type="EMBL" id="STO68196.1"/>
    </source>
</evidence>